<dbReference type="Proteomes" id="UP000239757">
    <property type="component" value="Unassembled WGS sequence"/>
</dbReference>
<protein>
    <submittedName>
        <fullName evidence="2">Uncharacterized protein</fullName>
    </submittedName>
</protein>
<reference evidence="2 3" key="1">
    <citation type="submission" date="2015-01" db="EMBL/GenBank/DDBJ databases">
        <title>Genome of allotetraploid Gossypium barbadense reveals genomic plasticity and fiber elongation in cotton evolution.</title>
        <authorList>
            <person name="Chen X."/>
            <person name="Liu X."/>
            <person name="Zhao B."/>
            <person name="Zheng H."/>
            <person name="Hu Y."/>
            <person name="Lu G."/>
            <person name="Yang C."/>
            <person name="Chen J."/>
            <person name="Shan C."/>
            <person name="Zhang L."/>
            <person name="Zhou Y."/>
            <person name="Wang L."/>
            <person name="Guo W."/>
            <person name="Bai Y."/>
            <person name="Ruan J."/>
            <person name="Shangguan X."/>
            <person name="Mao Y."/>
            <person name="Jiang J."/>
            <person name="Zhu Y."/>
            <person name="Lei J."/>
            <person name="Kang H."/>
            <person name="Chen S."/>
            <person name="He X."/>
            <person name="Wang R."/>
            <person name="Wang Y."/>
            <person name="Chen J."/>
            <person name="Wang L."/>
            <person name="Yu S."/>
            <person name="Wang B."/>
            <person name="Wei J."/>
            <person name="Song S."/>
            <person name="Lu X."/>
            <person name="Gao Z."/>
            <person name="Gu W."/>
            <person name="Deng X."/>
            <person name="Ma D."/>
            <person name="Wang S."/>
            <person name="Liang W."/>
            <person name="Fang L."/>
            <person name="Cai C."/>
            <person name="Zhu X."/>
            <person name="Zhou B."/>
            <person name="Zhang Y."/>
            <person name="Chen Z."/>
            <person name="Xu S."/>
            <person name="Zhu R."/>
            <person name="Wang S."/>
            <person name="Zhang T."/>
            <person name="Zhao G."/>
        </authorList>
    </citation>
    <scope>NUCLEOTIDE SEQUENCE [LARGE SCALE GENOMIC DNA]</scope>
    <source>
        <strain evidence="3">cv. Xinhai21</strain>
        <tissue evidence="2">Leaf</tissue>
    </source>
</reference>
<dbReference type="AlphaFoldDB" id="A0A2P5WZC8"/>
<evidence type="ECO:0000313" key="3">
    <source>
        <dbReference type="Proteomes" id="UP000239757"/>
    </source>
</evidence>
<evidence type="ECO:0000256" key="1">
    <source>
        <dbReference type="SAM" id="MobiDB-lite"/>
    </source>
</evidence>
<feature type="compositionally biased region" description="Basic and acidic residues" evidence="1">
    <location>
        <begin position="75"/>
        <end position="86"/>
    </location>
</feature>
<evidence type="ECO:0000313" key="2">
    <source>
        <dbReference type="EMBL" id="PPR96433.1"/>
    </source>
</evidence>
<proteinExistence type="predicted"/>
<name>A0A2P5WZC8_GOSBA</name>
<organism evidence="2 3">
    <name type="scientific">Gossypium barbadense</name>
    <name type="common">Sea Island cotton</name>
    <name type="synonym">Hibiscus barbadensis</name>
    <dbReference type="NCBI Taxonomy" id="3634"/>
    <lineage>
        <taxon>Eukaryota</taxon>
        <taxon>Viridiplantae</taxon>
        <taxon>Streptophyta</taxon>
        <taxon>Embryophyta</taxon>
        <taxon>Tracheophyta</taxon>
        <taxon>Spermatophyta</taxon>
        <taxon>Magnoliopsida</taxon>
        <taxon>eudicotyledons</taxon>
        <taxon>Gunneridae</taxon>
        <taxon>Pentapetalae</taxon>
        <taxon>rosids</taxon>
        <taxon>malvids</taxon>
        <taxon>Malvales</taxon>
        <taxon>Malvaceae</taxon>
        <taxon>Malvoideae</taxon>
        <taxon>Gossypium</taxon>
    </lineage>
</organism>
<sequence>MLQDVLKELTIHGTEWNISKQANMPYSTSTQSTVDPKVQSEQLPYGICCNTCISNNKLVGSTRRSKMTQAGSKIMQEDFNKPRQDDDHVEVETASESSESN</sequence>
<feature type="region of interest" description="Disordered" evidence="1">
    <location>
        <begin position="62"/>
        <end position="101"/>
    </location>
</feature>
<gene>
    <name evidence="2" type="ORF">GOBAR_AA24240</name>
</gene>
<dbReference type="EMBL" id="KZ666041">
    <property type="protein sequence ID" value="PPR96433.1"/>
    <property type="molecule type" value="Genomic_DNA"/>
</dbReference>
<accession>A0A2P5WZC8</accession>
<feature type="compositionally biased region" description="Low complexity" evidence="1">
    <location>
        <begin position="92"/>
        <end position="101"/>
    </location>
</feature>